<gene>
    <name evidence="1" type="ORF">SAMN04488000_103335</name>
</gene>
<evidence type="ECO:0000313" key="1">
    <source>
        <dbReference type="EMBL" id="SEQ55526.1"/>
    </source>
</evidence>
<keyword evidence="2" id="KW-1185">Reference proteome</keyword>
<dbReference type="STRING" id="65499.SAMN04488000_103335"/>
<protein>
    <submittedName>
        <fullName evidence="1">Uncharacterized protein</fullName>
    </submittedName>
</protein>
<proteinExistence type="predicted"/>
<sequence>MSRTTTIDVDGRYFWTLDDVFAVWLEHMIEQFEAGAPDPWLLLHGLGTAARQRAVEAGDVPRDFTRTGEDVVTLPRVLEVADGFLGLLDGTFPADPRNGWWFLGTGQGRQVIERRS</sequence>
<dbReference type="Proteomes" id="UP000199503">
    <property type="component" value="Unassembled WGS sequence"/>
</dbReference>
<accession>A0A1H9GZI2</accession>
<reference evidence="2" key="1">
    <citation type="submission" date="2016-10" db="EMBL/GenBank/DDBJ databases">
        <authorList>
            <person name="Varghese N."/>
            <person name="Submissions S."/>
        </authorList>
    </citation>
    <scope>NUCLEOTIDE SEQUENCE [LARGE SCALE GENOMIC DNA]</scope>
    <source>
        <strain evidence="2">DSM 44437</strain>
    </source>
</reference>
<dbReference type="RefSeq" id="WP_089913524.1">
    <property type="nucleotide sequence ID" value="NZ_FOFV01000003.1"/>
</dbReference>
<dbReference type="AlphaFoldDB" id="A0A1H9GZI2"/>
<evidence type="ECO:0000313" key="2">
    <source>
        <dbReference type="Proteomes" id="UP000199503"/>
    </source>
</evidence>
<organism evidence="1 2">
    <name type="scientific">Lentzea albida</name>
    <dbReference type="NCBI Taxonomy" id="65499"/>
    <lineage>
        <taxon>Bacteria</taxon>
        <taxon>Bacillati</taxon>
        <taxon>Actinomycetota</taxon>
        <taxon>Actinomycetes</taxon>
        <taxon>Pseudonocardiales</taxon>
        <taxon>Pseudonocardiaceae</taxon>
        <taxon>Lentzea</taxon>
    </lineage>
</organism>
<dbReference type="OrthoDB" id="5194756at2"/>
<dbReference type="EMBL" id="FOFV01000003">
    <property type="protein sequence ID" value="SEQ55526.1"/>
    <property type="molecule type" value="Genomic_DNA"/>
</dbReference>
<name>A0A1H9GZI2_9PSEU</name>